<evidence type="ECO:0000259" key="1">
    <source>
        <dbReference type="Pfam" id="PF08241"/>
    </source>
</evidence>
<evidence type="ECO:0000313" key="2">
    <source>
        <dbReference type="EMBL" id="MFC3765674.1"/>
    </source>
</evidence>
<keyword evidence="2" id="KW-0808">Transferase</keyword>
<accession>A0ABV7YN79</accession>
<dbReference type="Pfam" id="PF08241">
    <property type="entry name" value="Methyltransf_11"/>
    <property type="match status" value="1"/>
</dbReference>
<protein>
    <submittedName>
        <fullName evidence="2">Class I SAM-dependent methyltransferase</fullName>
        <ecNumber evidence="2">2.1.1.-</ecNumber>
    </submittedName>
</protein>
<keyword evidence="3" id="KW-1185">Reference proteome</keyword>
<dbReference type="GO" id="GO:0032259">
    <property type="term" value="P:methylation"/>
    <property type="evidence" value="ECO:0007669"/>
    <property type="project" value="UniProtKB-KW"/>
</dbReference>
<dbReference type="SUPFAM" id="SSF53335">
    <property type="entry name" value="S-adenosyl-L-methionine-dependent methyltransferases"/>
    <property type="match status" value="1"/>
</dbReference>
<dbReference type="Proteomes" id="UP001595699">
    <property type="component" value="Unassembled WGS sequence"/>
</dbReference>
<comment type="caution">
    <text evidence="2">The sequence shown here is derived from an EMBL/GenBank/DDBJ whole genome shotgun (WGS) entry which is preliminary data.</text>
</comment>
<evidence type="ECO:0000313" key="3">
    <source>
        <dbReference type="Proteomes" id="UP001595699"/>
    </source>
</evidence>
<feature type="domain" description="Methyltransferase type 11" evidence="1">
    <location>
        <begin position="49"/>
        <end position="142"/>
    </location>
</feature>
<sequence length="269" mass="29176">MSVTAEERTERFRQLWSSGQSYQRIATTEVLVSELLVREVDVHHGERVLDVAAGTGNTALAAARRGASVVASDFAPVLLEVAQRRAAAEELAIETEVADAQQLPFADDSFDVVLSTFGAMHAADHERTAAELVRVCRPGGRLGLVAWSPDGLLPRFGRAMAPYVAAPPPGPNPLQWGDPAYCQQLFGDRVTSVRSTVRTHEFVAASARAQVELMRADLPPWRAIFGTLEPEQREAMTASLAAVFDDANEAKDGTLLARSPYLELIAEVR</sequence>
<dbReference type="EC" id="2.1.1.-" evidence="2"/>
<keyword evidence="2" id="KW-0489">Methyltransferase</keyword>
<gene>
    <name evidence="2" type="ORF">ACFOUW_32900</name>
</gene>
<dbReference type="CDD" id="cd02440">
    <property type="entry name" value="AdoMet_MTases"/>
    <property type="match status" value="1"/>
</dbReference>
<dbReference type="PANTHER" id="PTHR43591">
    <property type="entry name" value="METHYLTRANSFERASE"/>
    <property type="match status" value="1"/>
</dbReference>
<name>A0ABV7YN79_9ACTN</name>
<dbReference type="EMBL" id="JBHRZH010000041">
    <property type="protein sequence ID" value="MFC3765674.1"/>
    <property type="molecule type" value="Genomic_DNA"/>
</dbReference>
<organism evidence="2 3">
    <name type="scientific">Tenggerimyces flavus</name>
    <dbReference type="NCBI Taxonomy" id="1708749"/>
    <lineage>
        <taxon>Bacteria</taxon>
        <taxon>Bacillati</taxon>
        <taxon>Actinomycetota</taxon>
        <taxon>Actinomycetes</taxon>
        <taxon>Propionibacteriales</taxon>
        <taxon>Nocardioidaceae</taxon>
        <taxon>Tenggerimyces</taxon>
    </lineage>
</organism>
<dbReference type="PANTHER" id="PTHR43591:SF24">
    <property type="entry name" value="2-METHOXY-6-POLYPRENYL-1,4-BENZOQUINOL METHYLASE, MITOCHONDRIAL"/>
    <property type="match status" value="1"/>
</dbReference>
<dbReference type="InterPro" id="IPR029063">
    <property type="entry name" value="SAM-dependent_MTases_sf"/>
</dbReference>
<proteinExistence type="predicted"/>
<dbReference type="InterPro" id="IPR013216">
    <property type="entry name" value="Methyltransf_11"/>
</dbReference>
<dbReference type="RefSeq" id="WP_205116439.1">
    <property type="nucleotide sequence ID" value="NZ_JAFBCM010000001.1"/>
</dbReference>
<dbReference type="GO" id="GO:0008168">
    <property type="term" value="F:methyltransferase activity"/>
    <property type="evidence" value="ECO:0007669"/>
    <property type="project" value="UniProtKB-KW"/>
</dbReference>
<reference evidence="3" key="1">
    <citation type="journal article" date="2019" name="Int. J. Syst. Evol. Microbiol.">
        <title>The Global Catalogue of Microorganisms (GCM) 10K type strain sequencing project: providing services to taxonomists for standard genome sequencing and annotation.</title>
        <authorList>
            <consortium name="The Broad Institute Genomics Platform"/>
            <consortium name="The Broad Institute Genome Sequencing Center for Infectious Disease"/>
            <person name="Wu L."/>
            <person name="Ma J."/>
        </authorList>
    </citation>
    <scope>NUCLEOTIDE SEQUENCE [LARGE SCALE GENOMIC DNA]</scope>
    <source>
        <strain evidence="3">CGMCC 4.7241</strain>
    </source>
</reference>
<dbReference type="Gene3D" id="3.40.50.150">
    <property type="entry name" value="Vaccinia Virus protein VP39"/>
    <property type="match status" value="1"/>
</dbReference>